<reference evidence="3 4" key="1">
    <citation type="submission" date="2017-08" db="EMBL/GenBank/DDBJ databases">
        <title>Aliifodinibius alkalisoli sp. nov., isolated from saline alkaline soil.</title>
        <authorList>
            <person name="Liu D."/>
            <person name="Zhang G."/>
        </authorList>
    </citation>
    <scope>NUCLEOTIDE SEQUENCE [LARGE SCALE GENOMIC DNA]</scope>
    <source>
        <strain evidence="3 4">WN023</strain>
    </source>
</reference>
<comment type="similarity">
    <text evidence="1">Belongs to the universal stress protein A family.</text>
</comment>
<feature type="domain" description="UspA" evidence="2">
    <location>
        <begin position="9"/>
        <end position="152"/>
    </location>
</feature>
<dbReference type="Pfam" id="PF00582">
    <property type="entry name" value="Usp"/>
    <property type="match status" value="2"/>
</dbReference>
<dbReference type="EMBL" id="NSKE01000007">
    <property type="protein sequence ID" value="PAU93649.1"/>
    <property type="molecule type" value="Genomic_DNA"/>
</dbReference>
<dbReference type="Gene3D" id="3.40.50.620">
    <property type="entry name" value="HUPs"/>
    <property type="match status" value="2"/>
</dbReference>
<dbReference type="OrthoDB" id="1522603at2"/>
<keyword evidence="4" id="KW-1185">Reference proteome</keyword>
<dbReference type="SUPFAM" id="SSF52402">
    <property type="entry name" value="Adenine nucleotide alpha hydrolases-like"/>
    <property type="match status" value="2"/>
</dbReference>
<dbReference type="InterPro" id="IPR006015">
    <property type="entry name" value="Universal_stress_UspA"/>
</dbReference>
<dbReference type="AlphaFoldDB" id="A0A2A2G9W8"/>
<feature type="domain" description="UspA" evidence="2">
    <location>
        <begin position="162"/>
        <end position="325"/>
    </location>
</feature>
<evidence type="ECO:0000259" key="2">
    <source>
        <dbReference type="Pfam" id="PF00582"/>
    </source>
</evidence>
<accession>A0A2A2G9W8</accession>
<sequence length="334" mass="37359">MAVIMKDIQKILVPTDFSENAQLAYRHAQEIAHRVGAKVDFIHVIPMLTYFHKSLSNMQAPLDVDKELYPNVQKEALHQMEKAMDDYISEESKGEAICKIDRKPSTAIAEYAKENSYDLIVMPTKGHHKSNLMRGSTTNKVVRHSSVPVFTVDEGLNAEGLKEIMIPTDGSELSFTALPIALALASIYDADITFYHVQELYGSPLDSESRDPQKTEKQNIYESLMARLDDYLATEGMDNVKIARGEKRFRDQFVVSDNASSRRINIYTAVERVVSAHLGIEDYATENADVVVMATHGHSGFAHLLLGSTTEKVAQSLNMPVLTVKPDEKKLTKK</sequence>
<protein>
    <recommendedName>
        <fullName evidence="2">UspA domain-containing protein</fullName>
    </recommendedName>
</protein>
<dbReference type="InterPro" id="IPR006016">
    <property type="entry name" value="UspA"/>
</dbReference>
<evidence type="ECO:0000313" key="4">
    <source>
        <dbReference type="Proteomes" id="UP000218831"/>
    </source>
</evidence>
<gene>
    <name evidence="3" type="ORF">CK503_10870</name>
</gene>
<name>A0A2A2G9W8_9BACT</name>
<evidence type="ECO:0000313" key="3">
    <source>
        <dbReference type="EMBL" id="PAU93649.1"/>
    </source>
</evidence>
<dbReference type="PRINTS" id="PR01438">
    <property type="entry name" value="UNVRSLSTRESS"/>
</dbReference>
<dbReference type="CDD" id="cd00293">
    <property type="entry name" value="USP-like"/>
    <property type="match status" value="2"/>
</dbReference>
<proteinExistence type="inferred from homology"/>
<organism evidence="3 4">
    <name type="scientific">Fodinibius salipaludis</name>
    <dbReference type="NCBI Taxonomy" id="2032627"/>
    <lineage>
        <taxon>Bacteria</taxon>
        <taxon>Pseudomonadati</taxon>
        <taxon>Balneolota</taxon>
        <taxon>Balneolia</taxon>
        <taxon>Balneolales</taxon>
        <taxon>Balneolaceae</taxon>
        <taxon>Fodinibius</taxon>
    </lineage>
</organism>
<comment type="caution">
    <text evidence="3">The sequence shown here is derived from an EMBL/GenBank/DDBJ whole genome shotgun (WGS) entry which is preliminary data.</text>
</comment>
<dbReference type="PANTHER" id="PTHR46268:SF6">
    <property type="entry name" value="UNIVERSAL STRESS PROTEIN UP12"/>
    <property type="match status" value="1"/>
</dbReference>
<dbReference type="Proteomes" id="UP000218831">
    <property type="component" value="Unassembled WGS sequence"/>
</dbReference>
<dbReference type="PANTHER" id="PTHR46268">
    <property type="entry name" value="STRESS RESPONSE PROTEIN NHAX"/>
    <property type="match status" value="1"/>
</dbReference>
<evidence type="ECO:0000256" key="1">
    <source>
        <dbReference type="ARBA" id="ARBA00008791"/>
    </source>
</evidence>
<dbReference type="InterPro" id="IPR014729">
    <property type="entry name" value="Rossmann-like_a/b/a_fold"/>
</dbReference>